<dbReference type="EMBL" id="JADGMS010000010">
    <property type="protein sequence ID" value="KAF9673931.1"/>
    <property type="molecule type" value="Genomic_DNA"/>
</dbReference>
<dbReference type="GO" id="GO:0042162">
    <property type="term" value="F:telomeric DNA binding"/>
    <property type="evidence" value="ECO:0007669"/>
    <property type="project" value="TreeGrafter"/>
</dbReference>
<reference evidence="1 2" key="1">
    <citation type="submission" date="2020-10" db="EMBL/GenBank/DDBJ databases">
        <title>Plant Genome Project.</title>
        <authorList>
            <person name="Zhang R.-G."/>
        </authorList>
    </citation>
    <scope>NUCLEOTIDE SEQUENCE [LARGE SCALE GENOMIC DNA]</scope>
    <source>
        <strain evidence="1">FAFU-HL-1</strain>
        <tissue evidence="1">Leaf</tissue>
    </source>
</reference>
<sequence>MSKVLSAIKEWQVWLVVHGLRSEGLYHSLTWGKSYGLWTELWFYSNGRTESAEWRKNTRLLEIEPMDFNKRTHFGTALQEYTVETVIVVVADGNASLKIDTQHLRDISFQIGSTYQLIGELFIQPDNEAILQAYVGRIVDGIDLREELLVLISLRYSKPNLCMGLGFCRLTNHPPITLPRRHLTSRGGQLQIGFDKGVCITVHIKIEVLPTIDAILATNVTSGLTSLICTATIQSNDQTKYDKIEKPKLNSP</sequence>
<comment type="caution">
    <text evidence="1">The sequence shown here is derived from an EMBL/GenBank/DDBJ whole genome shotgun (WGS) entry which is preliminary data.</text>
</comment>
<keyword evidence="2" id="KW-1185">Reference proteome</keyword>
<dbReference type="PANTHER" id="PTHR33905">
    <property type="entry name" value="CST COMPLEX SUBUNIT TEN1"/>
    <property type="match status" value="1"/>
</dbReference>
<dbReference type="PANTHER" id="PTHR33905:SF1">
    <property type="entry name" value="CST COMPLEX SUBUNIT TEN1"/>
    <property type="match status" value="1"/>
</dbReference>
<accession>A0A835JQU7</accession>
<proteinExistence type="predicted"/>
<gene>
    <name evidence="1" type="ORF">SADUNF_Sadunf10G0075100</name>
</gene>
<dbReference type="GO" id="GO:0032211">
    <property type="term" value="P:negative regulation of telomere maintenance via telomerase"/>
    <property type="evidence" value="ECO:0007669"/>
    <property type="project" value="TreeGrafter"/>
</dbReference>
<dbReference type="Gene3D" id="2.40.50.140">
    <property type="entry name" value="Nucleic acid-binding proteins"/>
    <property type="match status" value="1"/>
</dbReference>
<dbReference type="AlphaFoldDB" id="A0A835JQU7"/>
<dbReference type="InterPro" id="IPR012340">
    <property type="entry name" value="NA-bd_OB-fold"/>
</dbReference>
<dbReference type="InterPro" id="IPR029146">
    <property type="entry name" value="Ten1_animal_plant"/>
</dbReference>
<dbReference type="Proteomes" id="UP000657918">
    <property type="component" value="Unassembled WGS sequence"/>
</dbReference>
<dbReference type="OrthoDB" id="342190at2759"/>
<dbReference type="GO" id="GO:1990879">
    <property type="term" value="C:CST complex"/>
    <property type="evidence" value="ECO:0007669"/>
    <property type="project" value="InterPro"/>
</dbReference>
<dbReference type="GO" id="GO:0003697">
    <property type="term" value="F:single-stranded DNA binding"/>
    <property type="evidence" value="ECO:0007669"/>
    <property type="project" value="InterPro"/>
</dbReference>
<name>A0A835JQU7_9ROSI</name>
<dbReference type="GO" id="GO:0010521">
    <property type="term" value="F:telomerase inhibitor activity"/>
    <property type="evidence" value="ECO:0007669"/>
    <property type="project" value="TreeGrafter"/>
</dbReference>
<evidence type="ECO:0000313" key="1">
    <source>
        <dbReference type="EMBL" id="KAF9673931.1"/>
    </source>
</evidence>
<evidence type="ECO:0000313" key="2">
    <source>
        <dbReference type="Proteomes" id="UP000657918"/>
    </source>
</evidence>
<protein>
    <submittedName>
        <fullName evidence="1">Uncharacterized protein</fullName>
    </submittedName>
</protein>
<organism evidence="1 2">
    <name type="scientific">Salix dunnii</name>
    <dbReference type="NCBI Taxonomy" id="1413687"/>
    <lineage>
        <taxon>Eukaryota</taxon>
        <taxon>Viridiplantae</taxon>
        <taxon>Streptophyta</taxon>
        <taxon>Embryophyta</taxon>
        <taxon>Tracheophyta</taxon>
        <taxon>Spermatophyta</taxon>
        <taxon>Magnoliopsida</taxon>
        <taxon>eudicotyledons</taxon>
        <taxon>Gunneridae</taxon>
        <taxon>Pentapetalae</taxon>
        <taxon>rosids</taxon>
        <taxon>fabids</taxon>
        <taxon>Malpighiales</taxon>
        <taxon>Salicaceae</taxon>
        <taxon>Saliceae</taxon>
        <taxon>Salix</taxon>
    </lineage>
</organism>
<dbReference type="Pfam" id="PF15490">
    <property type="entry name" value="Ten1_2"/>
    <property type="match status" value="1"/>
</dbReference>